<dbReference type="AlphaFoldDB" id="A0A5D3ANY1"/>
<dbReference type="EMBL" id="NIDF01000185">
    <property type="protein sequence ID" value="TYJ51793.1"/>
    <property type="molecule type" value="Genomic_DNA"/>
</dbReference>
<organism evidence="2 3">
    <name type="scientific">Cryptococcus floricola</name>
    <dbReference type="NCBI Taxonomy" id="2591691"/>
    <lineage>
        <taxon>Eukaryota</taxon>
        <taxon>Fungi</taxon>
        <taxon>Dikarya</taxon>
        <taxon>Basidiomycota</taxon>
        <taxon>Agaricomycotina</taxon>
        <taxon>Tremellomycetes</taxon>
        <taxon>Tremellales</taxon>
        <taxon>Cryptococcaceae</taxon>
        <taxon>Cryptococcus</taxon>
    </lineage>
</organism>
<sequence>LIGRDPFDGPEESNITSGTSGLTLYDDTSHDGDEEMMVEPINPYGPEDSLDAWDAVPESLPAEEAVASAALASGPRFLDRIPTSRPVRSNLYCVMCGGTDHSKDCDFDRFFHANGGARVDVKLTEYKNGRFWTRKGQRLFPIQEPVEYAWARVELREHAEQRLQGPAWLDHPSCPQATQDQAEACFHWLVEPNPATASSPAELANLELRLMIQRAGLLVTREEDRVRETAILGNSPYFKLSWLSGKPESHPPPPIPPPLPVCPPRNMPSTNLYQCEIPFSPSAALADADTNALLHSWHRALGHLHLGGLIQLAKDGKLLGLSEVTSEQRRTWVCRSRSSSHSSSEYTSDSTRGYRYPSRPRSVPSSPVLRSLSPRTPSCSPPPSPLPPAEDPPTLPRPEGPPPMVWDLEDRTTTIRVTLPDRLFWVPPPSFLVLGPYEVPHPPRRYYDAAVLSHMVIRTSDDDDLGQLIYLIRYLADWRQPNSEVRRWLTWKEVREADLVAGVVAFWCLRMMRGKPLTVHAWTHRLLSYGRW</sequence>
<comment type="caution">
    <text evidence="2">The sequence shown here is derived from an EMBL/GenBank/DDBJ whole genome shotgun (WGS) entry which is preliminary data.</text>
</comment>
<dbReference type="Proteomes" id="UP000322245">
    <property type="component" value="Unassembled WGS sequence"/>
</dbReference>
<proteinExistence type="predicted"/>
<accession>A0A5D3ANY1</accession>
<keyword evidence="3" id="KW-1185">Reference proteome</keyword>
<protein>
    <recommendedName>
        <fullName evidence="4">GAG-pre-integrase domain-containing protein</fullName>
    </recommendedName>
</protein>
<evidence type="ECO:0008006" key="4">
    <source>
        <dbReference type="Google" id="ProtNLM"/>
    </source>
</evidence>
<gene>
    <name evidence="2" type="ORF">B9479_007609</name>
</gene>
<feature type="compositionally biased region" description="Low complexity" evidence="1">
    <location>
        <begin position="336"/>
        <end position="378"/>
    </location>
</feature>
<name>A0A5D3ANY1_9TREE</name>
<reference evidence="2 3" key="1">
    <citation type="submission" date="2017-05" db="EMBL/GenBank/DDBJ databases">
        <title>The Genome Sequence of Tsuchiyaea wingfieldii DSM 27421.</title>
        <authorList>
            <person name="Cuomo C."/>
            <person name="Passer A."/>
            <person name="Billmyre B."/>
            <person name="Heitman J."/>
        </authorList>
    </citation>
    <scope>NUCLEOTIDE SEQUENCE [LARGE SCALE GENOMIC DNA]</scope>
    <source>
        <strain evidence="2 3">DSM 27421</strain>
    </source>
</reference>
<feature type="compositionally biased region" description="Pro residues" evidence="1">
    <location>
        <begin position="379"/>
        <end position="404"/>
    </location>
</feature>
<feature type="region of interest" description="Disordered" evidence="1">
    <location>
        <begin position="1"/>
        <end position="34"/>
    </location>
</feature>
<evidence type="ECO:0000256" key="1">
    <source>
        <dbReference type="SAM" id="MobiDB-lite"/>
    </source>
</evidence>
<evidence type="ECO:0000313" key="3">
    <source>
        <dbReference type="Proteomes" id="UP000322245"/>
    </source>
</evidence>
<evidence type="ECO:0000313" key="2">
    <source>
        <dbReference type="EMBL" id="TYJ51793.1"/>
    </source>
</evidence>
<feature type="region of interest" description="Disordered" evidence="1">
    <location>
        <begin position="333"/>
        <end position="406"/>
    </location>
</feature>
<feature type="compositionally biased region" description="Polar residues" evidence="1">
    <location>
        <begin position="13"/>
        <end position="22"/>
    </location>
</feature>
<feature type="non-terminal residue" evidence="2">
    <location>
        <position position="1"/>
    </location>
</feature>